<reference evidence="7 8" key="1">
    <citation type="journal article" date="2015" name="Genome Announc.">
        <title>Expanding the biotechnology potential of lactobacilli through comparative genomics of 213 strains and associated genera.</title>
        <authorList>
            <person name="Sun Z."/>
            <person name="Harris H.M."/>
            <person name="McCann A."/>
            <person name="Guo C."/>
            <person name="Argimon S."/>
            <person name="Zhang W."/>
            <person name="Yang X."/>
            <person name="Jeffery I.B."/>
            <person name="Cooney J.C."/>
            <person name="Kagawa T.F."/>
            <person name="Liu W."/>
            <person name="Song Y."/>
            <person name="Salvetti E."/>
            <person name="Wrobel A."/>
            <person name="Rasinkangas P."/>
            <person name="Parkhill J."/>
            <person name="Rea M.C."/>
            <person name="O'Sullivan O."/>
            <person name="Ritari J."/>
            <person name="Douillard F.P."/>
            <person name="Paul Ross R."/>
            <person name="Yang R."/>
            <person name="Briner A.E."/>
            <person name="Felis G.E."/>
            <person name="de Vos W.M."/>
            <person name="Barrangou R."/>
            <person name="Klaenhammer T.R."/>
            <person name="Caufield P.W."/>
            <person name="Cui Y."/>
            <person name="Zhang H."/>
            <person name="O'Toole P.W."/>
        </authorList>
    </citation>
    <scope>NUCLEOTIDE SEQUENCE [LARGE SCALE GENOMIC DNA]</scope>
    <source>
        <strain evidence="7 8">DSM 15836</strain>
    </source>
</reference>
<proteinExistence type="inferred from homology"/>
<keyword evidence="3" id="KW-0328">Glycosyltransferase</keyword>
<dbReference type="SUPFAM" id="SSF53448">
    <property type="entry name" value="Nucleotide-diphospho-sugar transferases"/>
    <property type="match status" value="1"/>
</dbReference>
<dbReference type="InterPro" id="IPR029044">
    <property type="entry name" value="Nucleotide-diphossugar_trans"/>
</dbReference>
<organism evidence="7 8">
    <name type="scientific">Ligilactobacillus acidipiscis DSM 15836</name>
    <dbReference type="NCBI Taxonomy" id="1423716"/>
    <lineage>
        <taxon>Bacteria</taxon>
        <taxon>Bacillati</taxon>
        <taxon>Bacillota</taxon>
        <taxon>Bacilli</taxon>
        <taxon>Lactobacillales</taxon>
        <taxon>Lactobacillaceae</taxon>
        <taxon>Ligilactobacillus</taxon>
    </lineage>
</organism>
<comment type="caution">
    <text evidence="7">The sequence shown here is derived from an EMBL/GenBank/DDBJ whole genome shotgun (WGS) entry which is preliminary data.</text>
</comment>
<dbReference type="EMBL" id="AZFI01000203">
    <property type="protein sequence ID" value="KRM21759.1"/>
    <property type="molecule type" value="Genomic_DNA"/>
</dbReference>
<protein>
    <submittedName>
        <fullName evidence="7">Glycosyltransferase</fullName>
    </submittedName>
</protein>
<evidence type="ECO:0000256" key="5">
    <source>
        <dbReference type="SAM" id="Phobius"/>
    </source>
</evidence>
<keyword evidence="5" id="KW-1133">Transmembrane helix</keyword>
<evidence type="ECO:0000313" key="7">
    <source>
        <dbReference type="EMBL" id="KRM21759.1"/>
    </source>
</evidence>
<evidence type="ECO:0000256" key="4">
    <source>
        <dbReference type="ARBA" id="ARBA00022679"/>
    </source>
</evidence>
<keyword evidence="5" id="KW-0472">Membrane</keyword>
<dbReference type="PANTHER" id="PTHR43179:SF12">
    <property type="entry name" value="GALACTOFURANOSYLTRANSFERASE GLFT2"/>
    <property type="match status" value="1"/>
</dbReference>
<feature type="transmembrane region" description="Helical" evidence="5">
    <location>
        <begin position="247"/>
        <end position="266"/>
    </location>
</feature>
<dbReference type="PANTHER" id="PTHR43179">
    <property type="entry name" value="RHAMNOSYLTRANSFERASE WBBL"/>
    <property type="match status" value="1"/>
</dbReference>
<name>A0ABR5PHT5_9LACO</name>
<accession>A0ABR5PHT5</accession>
<comment type="similarity">
    <text evidence="2">Belongs to the glycosyltransferase 2 family.</text>
</comment>
<evidence type="ECO:0000256" key="1">
    <source>
        <dbReference type="ARBA" id="ARBA00004776"/>
    </source>
</evidence>
<evidence type="ECO:0000256" key="2">
    <source>
        <dbReference type="ARBA" id="ARBA00006739"/>
    </source>
</evidence>
<keyword evidence="8" id="KW-1185">Reference proteome</keyword>
<evidence type="ECO:0000313" key="8">
    <source>
        <dbReference type="Proteomes" id="UP000051217"/>
    </source>
</evidence>
<evidence type="ECO:0000259" key="6">
    <source>
        <dbReference type="Pfam" id="PF00535"/>
    </source>
</evidence>
<sequence>MKETLNAIEKQSLPLAGILVFDNHSTDQTVKYLQDKGYSEISGKDEEIIRKSYFCSETNLGGSGGFSQAVQIASKGDFDYIWVMDDDVAPVESCLATLLNSMEANNVQVGVPARIGKDFTDKVCVDLDLSNMFKFFIWWRKKYAKRPLNKDTYFVQDMTFEGPLISVPLINRVGIPDASYFIQFDDTDYAQRLLHFSKIIYVKDAVIKRQLPAKIIKENEKKEPMNWRDYYFIRNNIAFDKRYGKRWSVRTLSPLFMIVYYILIAIKDGNLQKNLPIIMKAARHGLNKKMGKRVDPNY</sequence>
<gene>
    <name evidence="7" type="ORF">FC65_GL000927</name>
</gene>
<dbReference type="Gene3D" id="3.90.550.10">
    <property type="entry name" value="Spore Coat Polysaccharide Biosynthesis Protein SpsA, Chain A"/>
    <property type="match status" value="1"/>
</dbReference>
<evidence type="ECO:0000256" key="3">
    <source>
        <dbReference type="ARBA" id="ARBA00022676"/>
    </source>
</evidence>
<feature type="domain" description="Glycosyltransferase 2-like" evidence="6">
    <location>
        <begin position="2"/>
        <end position="156"/>
    </location>
</feature>
<dbReference type="InterPro" id="IPR001173">
    <property type="entry name" value="Glyco_trans_2-like"/>
</dbReference>
<dbReference type="Pfam" id="PF00535">
    <property type="entry name" value="Glycos_transf_2"/>
    <property type="match status" value="1"/>
</dbReference>
<comment type="pathway">
    <text evidence="1">Cell wall biogenesis; cell wall polysaccharide biosynthesis.</text>
</comment>
<keyword evidence="4" id="KW-0808">Transferase</keyword>
<dbReference type="Proteomes" id="UP000051217">
    <property type="component" value="Unassembled WGS sequence"/>
</dbReference>
<keyword evidence="5" id="KW-0812">Transmembrane</keyword>